<protein>
    <submittedName>
        <fullName evidence="2">Uncharacterized protein</fullName>
    </submittedName>
</protein>
<evidence type="ECO:0000256" key="1">
    <source>
        <dbReference type="SAM" id="MobiDB-lite"/>
    </source>
</evidence>
<dbReference type="PANTHER" id="PTHR40788">
    <property type="entry name" value="CLR5 DOMAIN-CONTAINING PROTEIN-RELATED"/>
    <property type="match status" value="1"/>
</dbReference>
<dbReference type="AlphaFoldDB" id="A0AAV9JLR5"/>
<gene>
    <name evidence="2" type="ORF">LTR36_002477</name>
</gene>
<organism evidence="2 3">
    <name type="scientific">Oleoguttula mirabilis</name>
    <dbReference type="NCBI Taxonomy" id="1507867"/>
    <lineage>
        <taxon>Eukaryota</taxon>
        <taxon>Fungi</taxon>
        <taxon>Dikarya</taxon>
        <taxon>Ascomycota</taxon>
        <taxon>Pezizomycotina</taxon>
        <taxon>Dothideomycetes</taxon>
        <taxon>Dothideomycetidae</taxon>
        <taxon>Mycosphaerellales</taxon>
        <taxon>Teratosphaeriaceae</taxon>
        <taxon>Oleoguttula</taxon>
    </lineage>
</organism>
<sequence length="748" mass="84308">MAKNQIFPPPAGLHADCALCYQHFRPVEDQQKECFKYAGHLSDLQADRLIQEVLQQSTYNLEYVKAKLETHGDLILTRWTKKSKDKRAAILSSAAPNVFGDWPPPPQVKTSAEYAQPIEGPYTTENITQWVKPRSSVCSFAPWLELQGFMEDRMQLLSLLHVRTQYSPSAWAGFDIRGTSVAFTAGLIPVLFNAKCVRMFSDRYGEMTEWSGALTHSWAYAGFPRAYLTLEAQSVIMGTLHALVDSIVADAEPGGNAKWVALVQSGFRGSGCEALWGAYTNQAFAPPVLFDPEVMLRKAKARLDLVLDEFWLMQTEPAYMHHVIRHASGSIVCDEASGVNSTVRWNHIAMSLMAEAVNRLTTWRLIVTECQSTSDLFKKHETHIGPGKPLPREVNTAVVSLGTIVNLRLKRQNYIFDKLLPSMRSFRDRFTAYQGGGTLRHHERQNMDPSNKCDRLYWNIDLSHGALQSNNLNGASIIFQMLEREMLDDVPARLVEKLDKRLYDQLSDIATTDELRCMWLYSQLDVSKADDGAIDAYYRQIYGDQPARKVGNAVLDRRCEERIGRLLRLFGESSWPKGGRKDLDWLDKATASRKCSDETAPVRRKRTKAKAARDVGGDSTMSEADIQKLNLSESEEVEPEVVLSSIPVRQDSLAVFHRMYPTDATSAQGSVRWTQFVQAMADAGFVATEANGSAVNFTNGNGSIAFHKPHPEPTVEPITLHSWAKCMRRRFEWTRERFVLREKEGGET</sequence>
<comment type="caution">
    <text evidence="2">The sequence shown here is derived from an EMBL/GenBank/DDBJ whole genome shotgun (WGS) entry which is preliminary data.</text>
</comment>
<keyword evidence="3" id="KW-1185">Reference proteome</keyword>
<evidence type="ECO:0000313" key="3">
    <source>
        <dbReference type="Proteomes" id="UP001324427"/>
    </source>
</evidence>
<feature type="region of interest" description="Disordered" evidence="1">
    <location>
        <begin position="596"/>
        <end position="621"/>
    </location>
</feature>
<name>A0AAV9JLR5_9PEZI</name>
<dbReference type="Proteomes" id="UP001324427">
    <property type="component" value="Unassembled WGS sequence"/>
</dbReference>
<dbReference type="EMBL" id="JAVFHQ010000017">
    <property type="protein sequence ID" value="KAK4545913.1"/>
    <property type="molecule type" value="Genomic_DNA"/>
</dbReference>
<evidence type="ECO:0000313" key="2">
    <source>
        <dbReference type="EMBL" id="KAK4545913.1"/>
    </source>
</evidence>
<proteinExistence type="predicted"/>
<accession>A0AAV9JLR5</accession>
<reference evidence="2 3" key="1">
    <citation type="submission" date="2021-11" db="EMBL/GenBank/DDBJ databases">
        <title>Black yeast isolated from Biological Soil Crust.</title>
        <authorList>
            <person name="Kurbessoian T."/>
        </authorList>
    </citation>
    <scope>NUCLEOTIDE SEQUENCE [LARGE SCALE GENOMIC DNA]</scope>
    <source>
        <strain evidence="2 3">CCFEE 5522</strain>
    </source>
</reference>
<dbReference type="PANTHER" id="PTHR40788:SF1">
    <property type="entry name" value="IPA PROTEIN"/>
    <property type="match status" value="1"/>
</dbReference>